<comment type="subcellular location">
    <subcellularLocation>
        <location evidence="8">Cytoplasm</location>
    </subcellularLocation>
</comment>
<dbReference type="PROSITE" id="PS52040">
    <property type="entry name" value="TOPO_IIA"/>
    <property type="match status" value="1"/>
</dbReference>
<evidence type="ECO:0000256" key="9">
    <source>
        <dbReference type="PROSITE-ProRule" id="PRU01384"/>
    </source>
</evidence>
<proteinExistence type="inferred from homology"/>
<organism evidence="11 12">
    <name type="scientific">Ruegeria faecimaris</name>
    <dbReference type="NCBI Taxonomy" id="686389"/>
    <lineage>
        <taxon>Bacteria</taxon>
        <taxon>Pseudomonadati</taxon>
        <taxon>Pseudomonadota</taxon>
        <taxon>Alphaproteobacteria</taxon>
        <taxon>Rhodobacterales</taxon>
        <taxon>Roseobacteraceae</taxon>
        <taxon>Ruegeria</taxon>
    </lineage>
</organism>
<dbReference type="Gene3D" id="2.120.10.90">
    <property type="entry name" value="DNA gyrase/topoisomerase IV, subunit A, C-terminal"/>
    <property type="match status" value="1"/>
</dbReference>
<dbReference type="InterPro" id="IPR035516">
    <property type="entry name" value="Gyrase/topoIV_suA_C"/>
</dbReference>
<dbReference type="FunFam" id="3.90.199.10:FF:000001">
    <property type="entry name" value="DNA gyrase subunit A"/>
    <property type="match status" value="1"/>
</dbReference>
<dbReference type="Gene3D" id="1.10.268.10">
    <property type="entry name" value="Topoisomerase, domain 3"/>
    <property type="match status" value="1"/>
</dbReference>
<reference evidence="11 12" key="1">
    <citation type="submission" date="2017-05" db="EMBL/GenBank/DDBJ databases">
        <authorList>
            <person name="Varghese N."/>
            <person name="Submissions S."/>
        </authorList>
    </citation>
    <scope>NUCLEOTIDE SEQUENCE [LARGE SCALE GENOMIC DNA]</scope>
    <source>
        <strain evidence="11 12">DSM 28009</strain>
    </source>
</reference>
<dbReference type="Pfam" id="PF00521">
    <property type="entry name" value="DNA_topoisoIV"/>
    <property type="match status" value="1"/>
</dbReference>
<evidence type="ECO:0000313" key="12">
    <source>
        <dbReference type="Proteomes" id="UP000319555"/>
    </source>
</evidence>
<dbReference type="GO" id="GO:0034335">
    <property type="term" value="F:DNA negative supercoiling activity"/>
    <property type="evidence" value="ECO:0007669"/>
    <property type="project" value="UniProtKB-ARBA"/>
</dbReference>
<evidence type="ECO:0000256" key="8">
    <source>
        <dbReference type="HAMAP-Rule" id="MF_01897"/>
    </source>
</evidence>
<evidence type="ECO:0000313" key="11">
    <source>
        <dbReference type="EMBL" id="SMO40094.1"/>
    </source>
</evidence>
<dbReference type="GO" id="GO:0006261">
    <property type="term" value="P:DNA-templated DNA replication"/>
    <property type="evidence" value="ECO:0007669"/>
    <property type="project" value="UniProtKB-UniRule"/>
</dbReference>
<comment type="subunit">
    <text evidence="8">Heterotetramer, composed of two GyrA and two GyrB chains. In the heterotetramer, GyrA contains the active site tyrosine that forms a transient covalent intermediate with DNA, while GyrB binds cofactors and catalyzes ATP hydrolysis.</text>
</comment>
<evidence type="ECO:0000256" key="6">
    <source>
        <dbReference type="ARBA" id="ARBA00023125"/>
    </source>
</evidence>
<dbReference type="GO" id="GO:0005524">
    <property type="term" value="F:ATP binding"/>
    <property type="evidence" value="ECO:0007669"/>
    <property type="project" value="UniProtKB-UniRule"/>
</dbReference>
<dbReference type="InterPro" id="IPR013758">
    <property type="entry name" value="Topo_IIA_A/C_ab"/>
</dbReference>
<dbReference type="RefSeq" id="WP_246097161.1">
    <property type="nucleotide sequence ID" value="NZ_FXTE01000001.1"/>
</dbReference>
<keyword evidence="12" id="KW-1185">Reference proteome</keyword>
<keyword evidence="5 8" id="KW-0799">Topoisomerase</keyword>
<comment type="similarity">
    <text evidence="2 8">Belongs to the type II topoisomerase GyrA/ParC subunit family.</text>
</comment>
<name>A0A521AZ35_9RHOB</name>
<dbReference type="InterPro" id="IPR013760">
    <property type="entry name" value="Topo_IIA-like_dom_sf"/>
</dbReference>
<accession>A0A521AZ35</accession>
<gene>
    <name evidence="8" type="primary">gyrA</name>
    <name evidence="11" type="ORF">SAMN06265380_101434</name>
</gene>
<dbReference type="EC" id="5.6.2.2" evidence="8"/>
<dbReference type="InterPro" id="IPR006691">
    <property type="entry name" value="GyrA/parC_rep"/>
</dbReference>
<dbReference type="FunFam" id="1.10.268.10:FF:000001">
    <property type="entry name" value="DNA gyrase subunit A"/>
    <property type="match status" value="1"/>
</dbReference>
<comment type="function">
    <text evidence="8">A type II topoisomerase that negatively supercoils closed circular double-stranded (ds) DNA in an ATP-dependent manner to modulate DNA topology and maintain chromosomes in an underwound state. Negative supercoiling favors strand separation, and DNA replication, transcription, recombination and repair, all of which involve strand separation. Also able to catalyze the interconversion of other topological isomers of dsDNA rings, including catenanes and knotted rings. Type II topoisomerases break and join 2 DNA strands simultaneously in an ATP-dependent manner.</text>
</comment>
<dbReference type="NCBIfam" id="NF004043">
    <property type="entry name" value="PRK05560.1"/>
    <property type="match status" value="1"/>
</dbReference>
<dbReference type="HAMAP" id="MF_01897">
    <property type="entry name" value="GyrA"/>
    <property type="match status" value="1"/>
</dbReference>
<dbReference type="InterPro" id="IPR002205">
    <property type="entry name" value="Topo_IIA_dom_A"/>
</dbReference>
<dbReference type="PANTHER" id="PTHR43493:SF5">
    <property type="entry name" value="DNA GYRASE SUBUNIT A, CHLOROPLASTIC_MITOCHONDRIAL"/>
    <property type="match status" value="1"/>
</dbReference>
<dbReference type="FunFam" id="3.30.1360.40:FF:000002">
    <property type="entry name" value="DNA gyrase subunit A"/>
    <property type="match status" value="1"/>
</dbReference>
<evidence type="ECO:0000256" key="4">
    <source>
        <dbReference type="ARBA" id="ARBA00022840"/>
    </source>
</evidence>
<evidence type="ECO:0000256" key="1">
    <source>
        <dbReference type="ARBA" id="ARBA00000185"/>
    </source>
</evidence>
<dbReference type="GO" id="GO:0005737">
    <property type="term" value="C:cytoplasm"/>
    <property type="evidence" value="ECO:0007669"/>
    <property type="project" value="UniProtKB-SubCell"/>
</dbReference>
<dbReference type="NCBIfam" id="TIGR01063">
    <property type="entry name" value="gyrA"/>
    <property type="match status" value="1"/>
</dbReference>
<dbReference type="Gene3D" id="3.90.199.10">
    <property type="entry name" value="Topoisomerase II, domain 5"/>
    <property type="match status" value="1"/>
</dbReference>
<comment type="miscellaneous">
    <text evidence="8">Few gyrases are as efficient as E.coli at forming negative supercoils. Not all organisms have 2 type II topoisomerases; in organisms with a single type II topoisomerase this enzyme also has to decatenate newly replicated chromosomes.</text>
</comment>
<dbReference type="GO" id="GO:0005694">
    <property type="term" value="C:chromosome"/>
    <property type="evidence" value="ECO:0007669"/>
    <property type="project" value="InterPro"/>
</dbReference>
<dbReference type="PANTHER" id="PTHR43493">
    <property type="entry name" value="DNA GYRASE/TOPOISOMERASE SUBUNIT A"/>
    <property type="match status" value="1"/>
</dbReference>
<dbReference type="SUPFAM" id="SSF56719">
    <property type="entry name" value="Type II DNA topoisomerase"/>
    <property type="match status" value="1"/>
</dbReference>
<dbReference type="InterPro" id="IPR005743">
    <property type="entry name" value="GyrA"/>
</dbReference>
<dbReference type="GO" id="GO:0009330">
    <property type="term" value="C:DNA topoisomerase type II (double strand cut, ATP-hydrolyzing) complex"/>
    <property type="evidence" value="ECO:0007669"/>
    <property type="project" value="TreeGrafter"/>
</dbReference>
<dbReference type="AlphaFoldDB" id="A0A521AZ35"/>
<keyword evidence="7 8" id="KW-0413">Isomerase</keyword>
<dbReference type="Gene3D" id="3.30.1360.40">
    <property type="match status" value="1"/>
</dbReference>
<keyword evidence="4 8" id="KW-0067">ATP-binding</keyword>
<dbReference type="EMBL" id="FXTE01000001">
    <property type="protein sequence ID" value="SMO40094.1"/>
    <property type="molecule type" value="Genomic_DNA"/>
</dbReference>
<keyword evidence="3 8" id="KW-0547">Nucleotide-binding</keyword>
<dbReference type="InterPro" id="IPR050220">
    <property type="entry name" value="Type_II_DNA_Topoisomerases"/>
</dbReference>
<dbReference type="GO" id="GO:0003677">
    <property type="term" value="F:DNA binding"/>
    <property type="evidence" value="ECO:0007669"/>
    <property type="project" value="UniProtKB-UniRule"/>
</dbReference>
<dbReference type="InterPro" id="IPR013757">
    <property type="entry name" value="Topo_IIA_A_a_sf"/>
</dbReference>
<feature type="domain" description="Topo IIA-type catalytic" evidence="10">
    <location>
        <begin position="39"/>
        <end position="529"/>
    </location>
</feature>
<dbReference type="CDD" id="cd00187">
    <property type="entry name" value="TOP4c"/>
    <property type="match status" value="1"/>
</dbReference>
<evidence type="ECO:0000256" key="5">
    <source>
        <dbReference type="ARBA" id="ARBA00023029"/>
    </source>
</evidence>
<keyword evidence="8" id="KW-0963">Cytoplasm</keyword>
<evidence type="ECO:0000256" key="7">
    <source>
        <dbReference type="ARBA" id="ARBA00023235"/>
    </source>
</evidence>
<sequence>MDENPPERPVYGGPTVSIESEMRTSYLDYAMSVIVSRAIPDLRDGLKPVHRRILYAMHETGNTHDKSYRKSARPVGDVMGKYHPHGDSAIYDALVRMAQDFSMSLPLLDGQGNFGSMDGDNPAAMRYTEVRMDKPAASLLADIEKDTVDFQDNYDGKDREPTVLPARFPNMLVNGAGGIAVGMATNIPPHNLGEVVDATLALIDDPDLTSEQLIEYVPGPDFPTGGVMLGRSGARKAYLEGRGSVIIRSKTRVEEIRKDRYAIVVDEIPYQVNKASMIEKIAEAVREKRIEGVSHVQDESDRNGVRVVVELKRDATPEVVLNQLFRFSPMQTSFGCNMLALNGGRPEQLTLRRFLTSFIDFREDVVARRTAYDLRKARERSHILCGLAVAVSNVDEVVATIRSSADAAQAREKLMTRRWPAAEIESYLRLIDDPLSMMNDDGTYNLTEVQARAILDLRLQRLTQIGVKEVTDELEELAGKIQEYLDILSSRERIMSIIGDELRSVREQFAVPRRTEIVDWSGDMEDEDLIEREDMVVTVTSGGYIKRTPLADFRAQKRGGKGLSGMQTKEEDVVTNLFVANTHTQLLFFTTDGMVYKLKTWRLPQSGRTGKGKAIVNILPIPTGVSIAAIMPVDVPDEEWENLQIIFATSAGDVRRNRLSDFTNVRRNGKIAMKLPEGIELVNARICSEDEDVMLVTNSGRAIRFRTTDVRVFNSRESTGVRGIRLSGGDRVVSMSVIRHFEADPDERAAYLKMRRAVAGIADDGETDEDEAPPGTITQERYAEMSAAENMILTITTGGAGKLSSSHDYPVRGRGGMGVAAMDKAMRGGALVASFPVDIEDQIMLATSKGQSIRVPIEGISFRSRSAGGVKVFNTGKGEEVVSVAWIADQGDEDETEE</sequence>
<dbReference type="SMART" id="SM00434">
    <property type="entry name" value="TOP4c"/>
    <property type="match status" value="1"/>
</dbReference>
<evidence type="ECO:0000259" key="10">
    <source>
        <dbReference type="PROSITE" id="PS52040"/>
    </source>
</evidence>
<dbReference type="SUPFAM" id="SSF101904">
    <property type="entry name" value="GyrA/ParC C-terminal domain-like"/>
    <property type="match status" value="1"/>
</dbReference>
<dbReference type="Proteomes" id="UP000319555">
    <property type="component" value="Unassembled WGS sequence"/>
</dbReference>
<keyword evidence="6 8" id="KW-0238">DNA-binding</keyword>
<dbReference type="Pfam" id="PF03989">
    <property type="entry name" value="DNA_gyraseA_C"/>
    <property type="match status" value="6"/>
</dbReference>
<dbReference type="GO" id="GO:0006265">
    <property type="term" value="P:DNA topological change"/>
    <property type="evidence" value="ECO:0007669"/>
    <property type="project" value="UniProtKB-UniRule"/>
</dbReference>
<protein>
    <recommendedName>
        <fullName evidence="8">DNA gyrase subunit A</fullName>
        <ecNumber evidence="8">5.6.2.2</ecNumber>
    </recommendedName>
</protein>
<evidence type="ECO:0000256" key="2">
    <source>
        <dbReference type="ARBA" id="ARBA00008263"/>
    </source>
</evidence>
<evidence type="ECO:0000256" key="3">
    <source>
        <dbReference type="ARBA" id="ARBA00022741"/>
    </source>
</evidence>
<feature type="short sequence motif" description="GyrA-box" evidence="8">
    <location>
        <begin position="556"/>
        <end position="562"/>
    </location>
</feature>
<comment type="catalytic activity">
    <reaction evidence="1 8 9">
        <text>ATP-dependent breakage, passage and rejoining of double-stranded DNA.</text>
        <dbReference type="EC" id="5.6.2.2"/>
    </reaction>
</comment>
<feature type="active site" description="O-(5'-phospho-DNA)-tyrosine intermediate" evidence="8 9">
    <location>
        <position position="127"/>
    </location>
</feature>
<dbReference type="NCBIfam" id="NF004044">
    <property type="entry name" value="PRK05561.1"/>
    <property type="match status" value="1"/>
</dbReference>